<organism evidence="2 3">
    <name type="scientific">Malus baccata</name>
    <name type="common">Siberian crab apple</name>
    <name type="synonym">Pyrus baccata</name>
    <dbReference type="NCBI Taxonomy" id="106549"/>
    <lineage>
        <taxon>Eukaryota</taxon>
        <taxon>Viridiplantae</taxon>
        <taxon>Streptophyta</taxon>
        <taxon>Embryophyta</taxon>
        <taxon>Tracheophyta</taxon>
        <taxon>Spermatophyta</taxon>
        <taxon>Magnoliopsida</taxon>
        <taxon>eudicotyledons</taxon>
        <taxon>Gunneridae</taxon>
        <taxon>Pentapetalae</taxon>
        <taxon>rosids</taxon>
        <taxon>fabids</taxon>
        <taxon>Rosales</taxon>
        <taxon>Rosaceae</taxon>
        <taxon>Amygdaloideae</taxon>
        <taxon>Maleae</taxon>
        <taxon>Malus</taxon>
    </lineage>
</organism>
<keyword evidence="3" id="KW-1185">Reference proteome</keyword>
<gene>
    <name evidence="2" type="ORF">C1H46_011973</name>
</gene>
<accession>A0A540MUI8</accession>
<feature type="compositionally biased region" description="Basic and acidic residues" evidence="1">
    <location>
        <begin position="8"/>
        <end position="20"/>
    </location>
</feature>
<evidence type="ECO:0000313" key="2">
    <source>
        <dbReference type="EMBL" id="TQE02448.1"/>
    </source>
</evidence>
<feature type="region of interest" description="Disordered" evidence="1">
    <location>
        <begin position="1"/>
        <end position="20"/>
    </location>
</feature>
<evidence type="ECO:0000313" key="3">
    <source>
        <dbReference type="Proteomes" id="UP000315295"/>
    </source>
</evidence>
<dbReference type="Proteomes" id="UP000315295">
    <property type="component" value="Unassembled WGS sequence"/>
</dbReference>
<protein>
    <submittedName>
        <fullName evidence="2">Uncharacterized protein</fullName>
    </submittedName>
</protein>
<evidence type="ECO:0000256" key="1">
    <source>
        <dbReference type="SAM" id="MobiDB-lite"/>
    </source>
</evidence>
<proteinExistence type="predicted"/>
<sequence length="63" mass="7717">MEGGPFGKGEDRKFARDNDKWPRIQQILPINHTTHLSRKEFNTYKMEWPKEIPQFYKQNVEYF</sequence>
<reference evidence="2 3" key="1">
    <citation type="journal article" date="2019" name="G3 (Bethesda)">
        <title>Sequencing of a Wild Apple (Malus baccata) Genome Unravels the Differences Between Cultivated and Wild Apple Species Regarding Disease Resistance and Cold Tolerance.</title>
        <authorList>
            <person name="Chen X."/>
        </authorList>
    </citation>
    <scope>NUCLEOTIDE SEQUENCE [LARGE SCALE GENOMIC DNA]</scope>
    <source>
        <strain evidence="3">cv. Shandingzi</strain>
        <tissue evidence="2">Leaves</tissue>
    </source>
</reference>
<dbReference type="EMBL" id="VIEB01000176">
    <property type="protein sequence ID" value="TQE02448.1"/>
    <property type="molecule type" value="Genomic_DNA"/>
</dbReference>
<name>A0A540MUI8_MALBA</name>
<comment type="caution">
    <text evidence="2">The sequence shown here is derived from an EMBL/GenBank/DDBJ whole genome shotgun (WGS) entry which is preliminary data.</text>
</comment>
<dbReference type="AlphaFoldDB" id="A0A540MUI8"/>